<evidence type="ECO:0000313" key="6">
    <source>
        <dbReference type="Proteomes" id="UP000019243"/>
    </source>
</evidence>
<dbReference type="EMBL" id="AODH01000035">
    <property type="protein sequence ID" value="EUJ38612.1"/>
    <property type="molecule type" value="Genomic_DNA"/>
</dbReference>
<dbReference type="GO" id="GO:0006355">
    <property type="term" value="P:regulation of DNA-templated transcription"/>
    <property type="evidence" value="ECO:0007669"/>
    <property type="project" value="InterPro"/>
</dbReference>
<organism evidence="5 6">
    <name type="scientific">Brochothrix campestris FSL F6-1037</name>
    <dbReference type="NCBI Taxonomy" id="1265861"/>
    <lineage>
        <taxon>Bacteria</taxon>
        <taxon>Bacillati</taxon>
        <taxon>Bacillota</taxon>
        <taxon>Bacilli</taxon>
        <taxon>Bacillales</taxon>
        <taxon>Listeriaceae</taxon>
        <taxon>Brochothrix</taxon>
    </lineage>
</organism>
<keyword evidence="2 5" id="KW-0238">DNA-binding</keyword>
<accession>W7CNI1</accession>
<dbReference type="SMART" id="SM00421">
    <property type="entry name" value="HTH_LUXR"/>
    <property type="match status" value="1"/>
</dbReference>
<dbReference type="STRING" id="1265861.BCAMP_08656"/>
<evidence type="ECO:0000313" key="5">
    <source>
        <dbReference type="EMBL" id="EUJ38612.1"/>
    </source>
</evidence>
<dbReference type="Gene3D" id="3.40.50.2300">
    <property type="match status" value="1"/>
</dbReference>
<keyword evidence="1" id="KW-0805">Transcription regulation</keyword>
<evidence type="ECO:0000256" key="2">
    <source>
        <dbReference type="ARBA" id="ARBA00023125"/>
    </source>
</evidence>
<dbReference type="InterPro" id="IPR039420">
    <property type="entry name" value="WalR-like"/>
</dbReference>
<dbReference type="Proteomes" id="UP000019243">
    <property type="component" value="Unassembled WGS sequence"/>
</dbReference>
<dbReference type="RefSeq" id="WP_051456976.1">
    <property type="nucleotide sequence ID" value="NZ_AODH01000035.1"/>
</dbReference>
<dbReference type="OrthoDB" id="2814434at2"/>
<dbReference type="PROSITE" id="PS50043">
    <property type="entry name" value="HTH_LUXR_2"/>
    <property type="match status" value="1"/>
</dbReference>
<dbReference type="InterPro" id="IPR016032">
    <property type="entry name" value="Sig_transdc_resp-reg_C-effctor"/>
</dbReference>
<evidence type="ECO:0000256" key="1">
    <source>
        <dbReference type="ARBA" id="ARBA00023015"/>
    </source>
</evidence>
<dbReference type="InterPro" id="IPR000792">
    <property type="entry name" value="Tscrpt_reg_LuxR_C"/>
</dbReference>
<keyword evidence="3" id="KW-0804">Transcription</keyword>
<dbReference type="AlphaFoldDB" id="W7CNI1"/>
<dbReference type="CDD" id="cd06170">
    <property type="entry name" value="LuxR_C_like"/>
    <property type="match status" value="1"/>
</dbReference>
<sequence length="212" mass="24456">MIYIELRGRNIFCEGLKTMLANVEHVIIQENDNKTADYENYKTCTPIPLKLCIIDAEYNDYKHTVYTDFKTRYLLFSESFNSRACSKKIKGFLSYSVCEEHLTAAIQAVLNNETYIDPFFAANVIDIKAERGINGASRYKLTTRETEVLQLIIKRENNQRIAQFLGLSENTVKNHVSHILQKMNVKSRNQVLLKLNATMQQAVEKQSNVYSI</sequence>
<feature type="domain" description="HTH luxR-type" evidence="4">
    <location>
        <begin position="134"/>
        <end position="199"/>
    </location>
</feature>
<name>W7CNI1_9LIST</name>
<gene>
    <name evidence="5" type="ORF">BCAMP_08656</name>
</gene>
<dbReference type="PRINTS" id="PR00038">
    <property type="entry name" value="HTHLUXR"/>
</dbReference>
<reference evidence="5 6" key="1">
    <citation type="submission" date="2012-12" db="EMBL/GenBank/DDBJ databases">
        <title>Novel taxa of Listeriaceae from agricultural environments in the United States.</title>
        <authorList>
            <person name="den Bakker H.C."/>
            <person name="Allred A."/>
            <person name="Warchocki S."/>
            <person name="Wright E.M."/>
            <person name="Burrell A."/>
            <person name="Nightingale K.K."/>
            <person name="Kephart D."/>
            <person name="Wiedmann M."/>
        </authorList>
    </citation>
    <scope>NUCLEOTIDE SEQUENCE [LARGE SCALE GENOMIC DNA]</scope>
    <source>
        <strain evidence="5 6">FSL F6-1037</strain>
    </source>
</reference>
<evidence type="ECO:0000259" key="4">
    <source>
        <dbReference type="PROSITE" id="PS50043"/>
    </source>
</evidence>
<dbReference type="Pfam" id="PF00196">
    <property type="entry name" value="GerE"/>
    <property type="match status" value="1"/>
</dbReference>
<dbReference type="SUPFAM" id="SSF46894">
    <property type="entry name" value="C-terminal effector domain of the bipartite response regulators"/>
    <property type="match status" value="1"/>
</dbReference>
<keyword evidence="6" id="KW-1185">Reference proteome</keyword>
<proteinExistence type="predicted"/>
<comment type="caution">
    <text evidence="5">The sequence shown here is derived from an EMBL/GenBank/DDBJ whole genome shotgun (WGS) entry which is preliminary data.</text>
</comment>
<dbReference type="PANTHER" id="PTHR43214">
    <property type="entry name" value="TWO-COMPONENT RESPONSE REGULATOR"/>
    <property type="match status" value="1"/>
</dbReference>
<evidence type="ECO:0000256" key="3">
    <source>
        <dbReference type="ARBA" id="ARBA00023163"/>
    </source>
</evidence>
<protein>
    <submittedName>
        <fullName evidence="5">Response regulator containing a CheY-like receiver domain and an HTH DNA-binding domain</fullName>
    </submittedName>
</protein>
<dbReference type="GO" id="GO:0003677">
    <property type="term" value="F:DNA binding"/>
    <property type="evidence" value="ECO:0007669"/>
    <property type="project" value="UniProtKB-KW"/>
</dbReference>